<dbReference type="Gene3D" id="3.40.50.11730">
    <property type="entry name" value="Peroxisome assembly protein 22"/>
    <property type="match status" value="1"/>
</dbReference>
<name>A0A6C1E3Q2_SACPS</name>
<proteinExistence type="inferred from homology"/>
<keyword evidence="12" id="KW-1185">Reference proteome</keyword>
<evidence type="ECO:0000256" key="7">
    <source>
        <dbReference type="ARBA" id="ARBA00022989"/>
    </source>
</evidence>
<dbReference type="OrthoDB" id="4036401at2759"/>
<evidence type="ECO:0000256" key="2">
    <source>
        <dbReference type="ARBA" id="ARBA00004549"/>
    </source>
</evidence>
<accession>A0A6C1E3Q2</accession>
<evidence type="ECO:0000256" key="1">
    <source>
        <dbReference type="ARBA" id="ARBA00003659"/>
    </source>
</evidence>
<evidence type="ECO:0000256" key="10">
    <source>
        <dbReference type="SAM" id="Phobius"/>
    </source>
</evidence>
<sequence length="178" mass="19765">MTPGSSRRLSKSKTVGVVGATVAILATSYYLYQKLTSVNDTNDALPRESDSSAKDKTTRKSKCIIMSKSVQGLSIDWSEYVADEVVLLVPTSHTNESFNRVIKDAFYNSGNEHKVIYCDSMDGLWSCVRRLRKFQCILNSKDFAGDGGATIVPEDVQRFVRFVIDSDEEDVLVDTICS</sequence>
<dbReference type="InterPro" id="IPR038613">
    <property type="entry name" value="Peroxin-22_C_sf"/>
</dbReference>
<dbReference type="GO" id="GO:0005778">
    <property type="term" value="C:peroxisomal membrane"/>
    <property type="evidence" value="ECO:0007669"/>
    <property type="project" value="UniProtKB-SubCell"/>
</dbReference>
<evidence type="ECO:0000256" key="4">
    <source>
        <dbReference type="ARBA" id="ARBA00018967"/>
    </source>
</evidence>
<keyword evidence="6 10" id="KW-0812">Transmembrane</keyword>
<keyword evidence="8 10" id="KW-0472">Membrane</keyword>
<evidence type="ECO:0000313" key="11">
    <source>
        <dbReference type="EMBL" id="QID83164.1"/>
    </source>
</evidence>
<evidence type="ECO:0000256" key="8">
    <source>
        <dbReference type="ARBA" id="ARBA00023136"/>
    </source>
</evidence>
<comment type="function">
    <text evidence="1">Involved in peroxisome biogenesis.</text>
</comment>
<keyword evidence="5" id="KW-0962">Peroxisome biogenesis</keyword>
<organism evidence="11 12">
    <name type="scientific">Saccharomyces pastorianus</name>
    <name type="common">Lager yeast</name>
    <name type="synonym">Saccharomyces cerevisiae x Saccharomyces eubayanus</name>
    <dbReference type="NCBI Taxonomy" id="27292"/>
    <lineage>
        <taxon>Eukaryota</taxon>
        <taxon>Fungi</taxon>
        <taxon>Dikarya</taxon>
        <taxon>Ascomycota</taxon>
        <taxon>Saccharomycotina</taxon>
        <taxon>Saccharomycetes</taxon>
        <taxon>Saccharomycetales</taxon>
        <taxon>Saccharomycetaceae</taxon>
        <taxon>Saccharomyces</taxon>
    </lineage>
</organism>
<dbReference type="Pfam" id="PF12827">
    <property type="entry name" value="Peroxin-22"/>
    <property type="match status" value="1"/>
</dbReference>
<reference evidence="11 12" key="1">
    <citation type="journal article" date="2019" name="BMC Genomics">
        <title>Chromosome level assembly and comparative genome analysis confirm lager-brewing yeasts originated from a single hybridization.</title>
        <authorList>
            <person name="Salazar A.N."/>
            <person name="Gorter de Vries A.R."/>
            <person name="van den Broek M."/>
            <person name="Brouwers N."/>
            <person name="de la Torre Cortes P."/>
            <person name="Kuijpers N.G.A."/>
            <person name="Daran J.G."/>
            <person name="Abeel T."/>
        </authorList>
    </citation>
    <scope>NUCLEOTIDE SEQUENCE [LARGE SCALE GENOMIC DNA]</scope>
    <source>
        <strain evidence="11 12">CBS 1483</strain>
    </source>
</reference>
<dbReference type="GO" id="GO:0007031">
    <property type="term" value="P:peroxisome organization"/>
    <property type="evidence" value="ECO:0007669"/>
    <property type="project" value="UniProtKB-KW"/>
</dbReference>
<evidence type="ECO:0000256" key="9">
    <source>
        <dbReference type="ARBA" id="ARBA00023140"/>
    </source>
</evidence>
<evidence type="ECO:0000256" key="6">
    <source>
        <dbReference type="ARBA" id="ARBA00022692"/>
    </source>
</evidence>
<gene>
    <name evidence="11" type="primary">PEX22_2</name>
    <name evidence="11" type="ORF">GRS66_005612</name>
</gene>
<comment type="similarity">
    <text evidence="3">Belongs to the peroxin-22 family.</text>
</comment>
<feature type="transmembrane region" description="Helical" evidence="10">
    <location>
        <begin position="12"/>
        <end position="32"/>
    </location>
</feature>
<keyword evidence="7 10" id="KW-1133">Transmembrane helix</keyword>
<dbReference type="AlphaFoldDB" id="A0A6C1E3Q2"/>
<evidence type="ECO:0000256" key="5">
    <source>
        <dbReference type="ARBA" id="ARBA00022593"/>
    </source>
</evidence>
<dbReference type="InterPro" id="IPR024359">
    <property type="entry name" value="Peroxin-22"/>
</dbReference>
<comment type="subcellular location">
    <subcellularLocation>
        <location evidence="2">Peroxisome membrane</location>
        <topology evidence="2">Single-pass membrane protein</topology>
    </subcellularLocation>
</comment>
<protein>
    <recommendedName>
        <fullName evidence="4">Peroxisome assembly protein 22</fullName>
    </recommendedName>
</protein>
<evidence type="ECO:0000256" key="3">
    <source>
        <dbReference type="ARBA" id="ARBA00009642"/>
    </source>
</evidence>
<dbReference type="Proteomes" id="UP000501346">
    <property type="component" value="Chromosome SeI"/>
</dbReference>
<evidence type="ECO:0000313" key="12">
    <source>
        <dbReference type="Proteomes" id="UP000501346"/>
    </source>
</evidence>
<dbReference type="EMBL" id="CP048998">
    <property type="protein sequence ID" value="QID83164.1"/>
    <property type="molecule type" value="Genomic_DNA"/>
</dbReference>
<keyword evidence="9" id="KW-0576">Peroxisome</keyword>